<accession>A0AA88YPK9</accession>
<dbReference type="PROSITE" id="PS50097">
    <property type="entry name" value="BTB"/>
    <property type="match status" value="1"/>
</dbReference>
<dbReference type="EMBL" id="VSWD01000005">
    <property type="protein sequence ID" value="KAK3101346.1"/>
    <property type="molecule type" value="Genomic_DNA"/>
</dbReference>
<feature type="compositionally biased region" description="Basic and acidic residues" evidence="3">
    <location>
        <begin position="369"/>
        <end position="378"/>
    </location>
</feature>
<keyword evidence="7" id="KW-1185">Reference proteome</keyword>
<feature type="region of interest" description="Disordered" evidence="3">
    <location>
        <begin position="271"/>
        <end position="314"/>
    </location>
</feature>
<evidence type="ECO:0000313" key="7">
    <source>
        <dbReference type="Proteomes" id="UP001186944"/>
    </source>
</evidence>
<keyword evidence="1" id="KW-1017">Isopeptide bond</keyword>
<dbReference type="Pfam" id="PF00651">
    <property type="entry name" value="BTB"/>
    <property type="match status" value="1"/>
</dbReference>
<dbReference type="InterPro" id="IPR000210">
    <property type="entry name" value="BTB/POZ_dom"/>
</dbReference>
<comment type="caution">
    <text evidence="6">The sequence shown here is derived from an EMBL/GenBank/DDBJ whole genome shotgun (WGS) entry which is preliminary data.</text>
</comment>
<feature type="domain" description="BTB" evidence="4">
    <location>
        <begin position="30"/>
        <end position="96"/>
    </location>
</feature>
<feature type="compositionally biased region" description="Polar residues" evidence="3">
    <location>
        <begin position="545"/>
        <end position="565"/>
    </location>
</feature>
<dbReference type="InterPro" id="IPR011333">
    <property type="entry name" value="SKP1/BTB/POZ_sf"/>
</dbReference>
<dbReference type="AlphaFoldDB" id="A0AA88YPK9"/>
<dbReference type="PROSITE" id="PS51457">
    <property type="entry name" value="BEN"/>
    <property type="match status" value="1"/>
</dbReference>
<feature type="compositionally biased region" description="Basic and acidic residues" evidence="3">
    <location>
        <begin position="484"/>
        <end position="493"/>
    </location>
</feature>
<feature type="compositionally biased region" description="Basic and acidic residues" evidence="3">
    <location>
        <begin position="566"/>
        <end position="577"/>
    </location>
</feature>
<dbReference type="SMART" id="SM00225">
    <property type="entry name" value="BTB"/>
    <property type="match status" value="1"/>
</dbReference>
<sequence>MNYQKVYMNQIYSSSLMGQVAQMWKDDILCDAVIKTGNVQTKAHRLVMIAACPVLQHMENASLGSHLEVRLSSEIKKDSVLAFLQYLYEGFMMLSEDNCKDIEKIGKLLHVDSVVKCCKDFFKCLSEKLGSSRSEKSSFRSSSEQPEFQHVRTSSLQKMVPENANKRAGSEESRPQSPMAKRKRTQRSVTPPSFSLSSDDSHSRSREHGRSVTREDDTLVVVSSECPERDEEGWPVQSDAPPLQKQTMTFSISRPSTGEKDLRVVNIPASAAESQPSTAASNSHTSTAAAPSLSKVGENISPSLHTDRSRSASPVQLLTAKPSTVGSQGKSFAAGSAEQAVASQRSCDQGTMGTELEPDKSTMSNRTSKQRESPHIPEGKTGTGTDRSGSQGQRGPDMTIIKVEHPAEGLEMSVDNEAPQPLMYGMDEEGDNSSDIEGATGDMSRDNSLAEGDLNVAWQDSSYQGDSSRISTFLSSSTVFTEVEKNRKSDRGKSLPLTRPAVSTDSKGLDVQTSDLIGKSLTLLNSLPMTLENSTWKGASEIVESNLSETESSNRVYNVSETASNRQEKESTQSANESKKLMDVLGKIDKKLEFLSRRVTAIEVEKKQGNDAASTTYLQYVPDVPSTTEIPEKYRTDMETLKDIERNAKQNPGNFALKLTQRFFPELFGPDCLRKKFNWYGSLNKKRLDPVRCNVIRHYVSIFYPEINDENIFKRTVVLGVNEGLRRYKVKVKR</sequence>
<evidence type="ECO:0000256" key="1">
    <source>
        <dbReference type="ARBA" id="ARBA00022499"/>
    </source>
</evidence>
<feature type="compositionally biased region" description="Polar residues" evidence="3">
    <location>
        <begin position="383"/>
        <end position="393"/>
    </location>
</feature>
<name>A0AA88YPK9_PINIB</name>
<dbReference type="Proteomes" id="UP001186944">
    <property type="component" value="Unassembled WGS sequence"/>
</dbReference>
<gene>
    <name evidence="6" type="ORF">FSP39_002872</name>
</gene>
<feature type="compositionally biased region" description="Polar residues" evidence="3">
    <location>
        <begin position="341"/>
        <end position="352"/>
    </location>
</feature>
<proteinExistence type="predicted"/>
<reference evidence="6" key="1">
    <citation type="submission" date="2019-08" db="EMBL/GenBank/DDBJ databases">
        <title>The improved chromosome-level genome for the pearl oyster Pinctada fucata martensii using PacBio sequencing and Hi-C.</title>
        <authorList>
            <person name="Zheng Z."/>
        </authorList>
    </citation>
    <scope>NUCLEOTIDE SEQUENCE</scope>
    <source>
        <strain evidence="6">ZZ-2019</strain>
        <tissue evidence="6">Adductor muscle</tissue>
    </source>
</reference>
<organism evidence="6 7">
    <name type="scientific">Pinctada imbricata</name>
    <name type="common">Atlantic pearl-oyster</name>
    <name type="synonym">Pinctada martensii</name>
    <dbReference type="NCBI Taxonomy" id="66713"/>
    <lineage>
        <taxon>Eukaryota</taxon>
        <taxon>Metazoa</taxon>
        <taxon>Spiralia</taxon>
        <taxon>Lophotrochozoa</taxon>
        <taxon>Mollusca</taxon>
        <taxon>Bivalvia</taxon>
        <taxon>Autobranchia</taxon>
        <taxon>Pteriomorphia</taxon>
        <taxon>Pterioida</taxon>
        <taxon>Pterioidea</taxon>
        <taxon>Pteriidae</taxon>
        <taxon>Pinctada</taxon>
    </lineage>
</organism>
<feature type="region of interest" description="Disordered" evidence="3">
    <location>
        <begin position="545"/>
        <end position="577"/>
    </location>
</feature>
<dbReference type="GO" id="GO:0003677">
    <property type="term" value="F:DNA binding"/>
    <property type="evidence" value="ECO:0007669"/>
    <property type="project" value="InterPro"/>
</dbReference>
<protein>
    <recommendedName>
        <fullName evidence="8">BTB domain-containing protein</fullName>
    </recommendedName>
</protein>
<evidence type="ECO:0000313" key="6">
    <source>
        <dbReference type="EMBL" id="KAK3101346.1"/>
    </source>
</evidence>
<evidence type="ECO:0000259" key="4">
    <source>
        <dbReference type="PROSITE" id="PS50097"/>
    </source>
</evidence>
<dbReference type="InterPro" id="IPR033583">
    <property type="entry name" value="BEND3"/>
</dbReference>
<dbReference type="Gene3D" id="3.30.710.10">
    <property type="entry name" value="Potassium Channel Kv1.1, Chain A"/>
    <property type="match status" value="1"/>
</dbReference>
<evidence type="ECO:0000256" key="3">
    <source>
        <dbReference type="SAM" id="MobiDB-lite"/>
    </source>
</evidence>
<evidence type="ECO:0008006" key="8">
    <source>
        <dbReference type="Google" id="ProtNLM"/>
    </source>
</evidence>
<dbReference type="GO" id="GO:0000183">
    <property type="term" value="P:rDNA heterochromatin formation"/>
    <property type="evidence" value="ECO:0007669"/>
    <property type="project" value="InterPro"/>
</dbReference>
<dbReference type="GO" id="GO:0000792">
    <property type="term" value="C:heterochromatin"/>
    <property type="evidence" value="ECO:0007669"/>
    <property type="project" value="InterPro"/>
</dbReference>
<keyword evidence="2" id="KW-0832">Ubl conjugation</keyword>
<evidence type="ECO:0000256" key="2">
    <source>
        <dbReference type="ARBA" id="ARBA00022843"/>
    </source>
</evidence>
<feature type="compositionally biased region" description="Basic and acidic residues" evidence="3">
    <location>
        <begin position="199"/>
        <end position="217"/>
    </location>
</feature>
<evidence type="ECO:0000259" key="5">
    <source>
        <dbReference type="PROSITE" id="PS51457"/>
    </source>
</evidence>
<feature type="compositionally biased region" description="Low complexity" evidence="3">
    <location>
        <begin position="277"/>
        <end position="292"/>
    </location>
</feature>
<dbReference type="PANTHER" id="PTHR28665:SF1">
    <property type="entry name" value="BEN DOMAIN-CONTAINING PROTEIN 3"/>
    <property type="match status" value="1"/>
</dbReference>
<dbReference type="Pfam" id="PF10523">
    <property type="entry name" value="BEN"/>
    <property type="match status" value="1"/>
</dbReference>
<feature type="domain" description="BEN" evidence="5">
    <location>
        <begin position="621"/>
        <end position="732"/>
    </location>
</feature>
<feature type="region of interest" description="Disordered" evidence="3">
    <location>
        <begin position="484"/>
        <end position="506"/>
    </location>
</feature>
<feature type="compositionally biased region" description="Basic and acidic residues" evidence="3">
    <location>
        <begin position="164"/>
        <end position="174"/>
    </location>
</feature>
<dbReference type="PANTHER" id="PTHR28665">
    <property type="entry name" value="BEN DOMAIN-CONTAINING PROTEIN 3"/>
    <property type="match status" value="1"/>
</dbReference>
<dbReference type="SUPFAM" id="SSF54695">
    <property type="entry name" value="POZ domain"/>
    <property type="match status" value="1"/>
</dbReference>
<feature type="region of interest" description="Disordered" evidence="3">
    <location>
        <begin position="341"/>
        <end position="397"/>
    </location>
</feature>
<feature type="region of interest" description="Disordered" evidence="3">
    <location>
        <begin position="135"/>
        <end position="244"/>
    </location>
</feature>
<dbReference type="InterPro" id="IPR018379">
    <property type="entry name" value="BEN_domain"/>
</dbReference>